<protein>
    <submittedName>
        <fullName evidence="2">Uncharacterized protein</fullName>
    </submittedName>
</protein>
<reference evidence="2" key="1">
    <citation type="submission" date="2020-03" db="EMBL/GenBank/DDBJ databases">
        <title>Hybrid Assembly of Korean Phytophthora infestans isolates.</title>
        <authorList>
            <person name="Prokchorchik M."/>
            <person name="Lee Y."/>
            <person name="Seo J."/>
            <person name="Cho J.-H."/>
            <person name="Park Y.-E."/>
            <person name="Jang D.-C."/>
            <person name="Im J.-S."/>
            <person name="Choi J.-G."/>
            <person name="Park H.-J."/>
            <person name="Lee G.-B."/>
            <person name="Lee Y.-G."/>
            <person name="Hong S.-Y."/>
            <person name="Cho K."/>
            <person name="Sohn K.H."/>
        </authorList>
    </citation>
    <scope>NUCLEOTIDE SEQUENCE</scope>
    <source>
        <strain evidence="2">KR_2_A2</strain>
    </source>
</reference>
<accession>A0A8S9UL62</accession>
<evidence type="ECO:0000313" key="2">
    <source>
        <dbReference type="EMBL" id="KAF4141510.1"/>
    </source>
</evidence>
<sequence>MQPSNRRGLSSFEGAVLPSNDSFYAWDGTHSDIARQLYFRAKAGDAVSPYGNFKVPSAVQGRLEELRLAWDKLPGIAQRALLWDSGFGVSPTNEPVKLWTLNGHNMANLAVPLAQYQAVNCTERTCTQPDDTPSYSNQQCTGVDILKAARCVVEDFADDSNVNAAMWVTGGRPEVIPDLRIRKHMWKDGGDNNSYIVFSVHTLNRDFEPAWNACASDTQNAGFGSLVLPCHTTANLTEALVDDKQEVEGSDWVSRWLVEDYGGTASSSSGKFNMLFLIPIVVVVVVVGLALVVKKRRRKNAEHYLVEENAASPNAAYQRDYIPM</sequence>
<comment type="caution">
    <text evidence="2">The sequence shown here is derived from an EMBL/GenBank/DDBJ whole genome shotgun (WGS) entry which is preliminary data.</text>
</comment>
<proteinExistence type="predicted"/>
<keyword evidence="1" id="KW-1133">Transmembrane helix</keyword>
<gene>
    <name evidence="2" type="ORF">GN958_ATG09308</name>
</gene>
<dbReference type="EMBL" id="JAACNO010001339">
    <property type="protein sequence ID" value="KAF4141510.1"/>
    <property type="molecule type" value="Genomic_DNA"/>
</dbReference>
<keyword evidence="1" id="KW-0812">Transmembrane</keyword>
<evidence type="ECO:0000313" key="3">
    <source>
        <dbReference type="Proteomes" id="UP000704712"/>
    </source>
</evidence>
<evidence type="ECO:0000256" key="1">
    <source>
        <dbReference type="SAM" id="Phobius"/>
    </source>
</evidence>
<dbReference type="Proteomes" id="UP000704712">
    <property type="component" value="Unassembled WGS sequence"/>
</dbReference>
<organism evidence="2 3">
    <name type="scientific">Phytophthora infestans</name>
    <name type="common">Potato late blight agent</name>
    <name type="synonym">Botrytis infestans</name>
    <dbReference type="NCBI Taxonomy" id="4787"/>
    <lineage>
        <taxon>Eukaryota</taxon>
        <taxon>Sar</taxon>
        <taxon>Stramenopiles</taxon>
        <taxon>Oomycota</taxon>
        <taxon>Peronosporomycetes</taxon>
        <taxon>Peronosporales</taxon>
        <taxon>Peronosporaceae</taxon>
        <taxon>Phytophthora</taxon>
    </lineage>
</organism>
<name>A0A8S9UL62_PHYIN</name>
<feature type="transmembrane region" description="Helical" evidence="1">
    <location>
        <begin position="274"/>
        <end position="293"/>
    </location>
</feature>
<keyword evidence="1" id="KW-0472">Membrane</keyword>
<dbReference type="AlphaFoldDB" id="A0A8S9UL62"/>